<dbReference type="SUPFAM" id="SSF75553">
    <property type="entry name" value="Smc hinge domain"/>
    <property type="match status" value="1"/>
</dbReference>
<feature type="coiled-coil region" evidence="6">
    <location>
        <begin position="270"/>
        <end position="342"/>
    </location>
</feature>
<feature type="region of interest" description="Disordered" evidence="7">
    <location>
        <begin position="698"/>
        <end position="726"/>
    </location>
</feature>
<keyword evidence="1" id="KW-0963">Cytoplasm</keyword>
<evidence type="ECO:0000256" key="5">
    <source>
        <dbReference type="ARBA" id="ARBA00023125"/>
    </source>
</evidence>
<feature type="coiled-coil region" evidence="6">
    <location>
        <begin position="800"/>
        <end position="852"/>
    </location>
</feature>
<name>A0A6J4PYW0_9ACTN</name>
<dbReference type="InterPro" id="IPR027417">
    <property type="entry name" value="P-loop_NTPase"/>
</dbReference>
<dbReference type="PIRSF" id="PIRSF005719">
    <property type="entry name" value="SMC"/>
    <property type="match status" value="1"/>
</dbReference>
<dbReference type="GO" id="GO:0030261">
    <property type="term" value="P:chromosome condensation"/>
    <property type="evidence" value="ECO:0007669"/>
    <property type="project" value="InterPro"/>
</dbReference>
<feature type="coiled-coil region" evidence="6">
    <location>
        <begin position="171"/>
        <end position="225"/>
    </location>
</feature>
<keyword evidence="5" id="KW-0238">DNA-binding</keyword>
<dbReference type="PANTHER" id="PTHR43977">
    <property type="entry name" value="STRUCTURAL MAINTENANCE OF CHROMOSOMES PROTEIN 3"/>
    <property type="match status" value="1"/>
</dbReference>
<dbReference type="AlphaFoldDB" id="A0A6J4PYW0"/>
<dbReference type="GO" id="GO:0007062">
    <property type="term" value="P:sister chromatid cohesion"/>
    <property type="evidence" value="ECO:0007669"/>
    <property type="project" value="InterPro"/>
</dbReference>
<protein>
    <submittedName>
        <fullName evidence="9">Chromosome partition protein smc</fullName>
    </submittedName>
</protein>
<organism evidence="9">
    <name type="scientific">uncultured Rubrobacteraceae bacterium</name>
    <dbReference type="NCBI Taxonomy" id="349277"/>
    <lineage>
        <taxon>Bacteria</taxon>
        <taxon>Bacillati</taxon>
        <taxon>Actinomycetota</taxon>
        <taxon>Rubrobacteria</taxon>
        <taxon>Rubrobacterales</taxon>
        <taxon>Rubrobacteraceae</taxon>
        <taxon>environmental samples</taxon>
    </lineage>
</organism>
<keyword evidence="2" id="KW-0547">Nucleotide-binding</keyword>
<keyword evidence="3" id="KW-0067">ATP-binding</keyword>
<gene>
    <name evidence="9" type="ORF">AVDCRST_MAG03-2899</name>
</gene>
<evidence type="ECO:0000313" key="9">
    <source>
        <dbReference type="EMBL" id="CAA9426055.1"/>
    </source>
</evidence>
<dbReference type="GO" id="GO:0005524">
    <property type="term" value="F:ATP binding"/>
    <property type="evidence" value="ECO:0007669"/>
    <property type="project" value="UniProtKB-KW"/>
</dbReference>
<dbReference type="Pfam" id="PF02463">
    <property type="entry name" value="SMC_N"/>
    <property type="match status" value="1"/>
</dbReference>
<dbReference type="GO" id="GO:0003677">
    <property type="term" value="F:DNA binding"/>
    <property type="evidence" value="ECO:0007669"/>
    <property type="project" value="UniProtKB-KW"/>
</dbReference>
<keyword evidence="4 6" id="KW-0175">Coiled coil</keyword>
<feature type="region of interest" description="Disordered" evidence="7">
    <location>
        <begin position="754"/>
        <end position="776"/>
    </location>
</feature>
<evidence type="ECO:0000256" key="4">
    <source>
        <dbReference type="ARBA" id="ARBA00023054"/>
    </source>
</evidence>
<dbReference type="InterPro" id="IPR010935">
    <property type="entry name" value="SMC_hinge"/>
</dbReference>
<evidence type="ECO:0000256" key="3">
    <source>
        <dbReference type="ARBA" id="ARBA00022840"/>
    </source>
</evidence>
<dbReference type="SUPFAM" id="SSF52540">
    <property type="entry name" value="P-loop containing nucleoside triphosphate hydrolases"/>
    <property type="match status" value="1"/>
</dbReference>
<sequence>MLSAIYIKGFKTFARPVRMPLEGGITAIVGPNGSGKSNVTDAVLFALGEQSPGVLRAGAMGELIFSGSESLPAASAAEVTLVFDNASREISLPYAEVSVTRRISRAGETEYRINGSRSRLADVRAVAGEAGLGRHSILRQGAVDAIVAGGAAACRQALEEAAGLGVYRRRRVSASRRLERADDQLEKSRQLESELANQLRRIQTEAEAARRYRELESRYRELSLAHLYRVATRELGSLRKKLLDAGSRVATLEASERSIRRSGEEIEGRLRDLAASLGEAERRAEALEDATEDLRAENLRSERTLLRLQSGLGRRGERHAVLSQLREELDLTTRKLAGLEERSGALAAKRDAARHQARDRQRDADAARRQSSESGGERSRLTAELDRLRARLAALRGEGRRESAPEESLARLRRVVGRVGAGEEGRTGQRVRDLASETTGALGRAEACSEGVSRRRGELAAAIGRAESRVRRLRAAEPASEGTRLYEVVRPRPGFEAAVEAALGDHGAGVLAENLDEGVRLLSETDPVALRLDAEHAGGDGPGRPLLECVEVLDGRYAGAVERLLGGIFVVDHPAEGANLNGHVAVTTDGLRLTRTSVSMRSASGNFAREARLASELDLLDALKNGPGGTLYDLRDGIQTASERLAAVSDDLRVLRGLHERNLRARRSLESDAGRRLTAAEGARRRLLDREREAGEISGKISAAERSLSQAQKTAASDREASDRATTAVEAARAAAADLDRRLRSLRAAISDGKNRQNALSQRLKKASSTEGETPDELAKRAADLSTTLLATVRERRSGLRRARAELSDTHRRVSEERSQLSRRAVEVAGELATARAEAARFAEEVARAEAASEGSAEEIRTEWGSTLDAARAEAEKHPKDTDAERQTLARRLKRFGDVNLLALSQEEHLRERHEFVAAQRADAEEAATELTRIIQSVDREIEVRFSETFGRVRGAFGEIVPKMLAGASGTLDLSEEGVEVGIRLGRKGWRSLRVLSGGERALLALSFLFSIFLSRPTGGSGAFCILDEAEAALDDVNLARFLSVVDSHRSGGQYLLVTHQKRTMAAADVLYGVIQDASGATAVVSKRLQGEEEVAHGALLA</sequence>
<evidence type="ECO:0000256" key="7">
    <source>
        <dbReference type="SAM" id="MobiDB-lite"/>
    </source>
</evidence>
<evidence type="ECO:0000256" key="1">
    <source>
        <dbReference type="ARBA" id="ARBA00022490"/>
    </source>
</evidence>
<dbReference type="InterPro" id="IPR011890">
    <property type="entry name" value="SMC_prok"/>
</dbReference>
<dbReference type="InterPro" id="IPR036277">
    <property type="entry name" value="SMC_hinge_sf"/>
</dbReference>
<proteinExistence type="predicted"/>
<dbReference type="Pfam" id="PF06470">
    <property type="entry name" value="SMC_hinge"/>
    <property type="match status" value="1"/>
</dbReference>
<evidence type="ECO:0000256" key="6">
    <source>
        <dbReference type="SAM" id="Coils"/>
    </source>
</evidence>
<dbReference type="InterPro" id="IPR024704">
    <property type="entry name" value="SMC"/>
</dbReference>
<accession>A0A6J4PYW0</accession>
<feature type="compositionally biased region" description="Polar residues" evidence="7">
    <location>
        <begin position="756"/>
        <end position="772"/>
    </location>
</feature>
<feature type="domain" description="SMC hinge" evidence="8">
    <location>
        <begin position="479"/>
        <end position="581"/>
    </location>
</feature>
<dbReference type="InterPro" id="IPR003395">
    <property type="entry name" value="RecF/RecN/SMC_N"/>
</dbReference>
<evidence type="ECO:0000256" key="2">
    <source>
        <dbReference type="ARBA" id="ARBA00022741"/>
    </source>
</evidence>
<reference evidence="9" key="1">
    <citation type="submission" date="2020-02" db="EMBL/GenBank/DDBJ databases">
        <authorList>
            <person name="Meier V. D."/>
        </authorList>
    </citation>
    <scope>NUCLEOTIDE SEQUENCE</scope>
    <source>
        <strain evidence="9">AVDCRST_MAG03</strain>
    </source>
</reference>
<dbReference type="GO" id="GO:0016887">
    <property type="term" value="F:ATP hydrolysis activity"/>
    <property type="evidence" value="ECO:0007669"/>
    <property type="project" value="InterPro"/>
</dbReference>
<feature type="region of interest" description="Disordered" evidence="7">
    <location>
        <begin position="345"/>
        <end position="382"/>
    </location>
</feature>
<dbReference type="NCBIfam" id="TIGR02168">
    <property type="entry name" value="SMC_prok_B"/>
    <property type="match status" value="1"/>
</dbReference>
<dbReference type="EMBL" id="CADCUT010000174">
    <property type="protein sequence ID" value="CAA9426055.1"/>
    <property type="molecule type" value="Genomic_DNA"/>
</dbReference>
<dbReference type="Gene3D" id="3.40.50.300">
    <property type="entry name" value="P-loop containing nucleotide triphosphate hydrolases"/>
    <property type="match status" value="2"/>
</dbReference>
<dbReference type="SMART" id="SM00968">
    <property type="entry name" value="SMC_hinge"/>
    <property type="match status" value="1"/>
</dbReference>
<dbReference type="GO" id="GO:0005694">
    <property type="term" value="C:chromosome"/>
    <property type="evidence" value="ECO:0007669"/>
    <property type="project" value="InterPro"/>
</dbReference>
<evidence type="ECO:0000259" key="8">
    <source>
        <dbReference type="SMART" id="SM00968"/>
    </source>
</evidence>